<feature type="signal peptide" evidence="1">
    <location>
        <begin position="1"/>
        <end position="19"/>
    </location>
</feature>
<protein>
    <submittedName>
        <fullName evidence="2">tRNA threonylcarbamoyladenosine biosynthesis protein TsaE</fullName>
    </submittedName>
</protein>
<organism evidence="2 3">
    <name type="scientific">Celerinatantimonas diazotrophica</name>
    <dbReference type="NCBI Taxonomy" id="412034"/>
    <lineage>
        <taxon>Bacteria</taxon>
        <taxon>Pseudomonadati</taxon>
        <taxon>Pseudomonadota</taxon>
        <taxon>Gammaproteobacteria</taxon>
        <taxon>Celerinatantimonadaceae</taxon>
        <taxon>Celerinatantimonas</taxon>
    </lineage>
</organism>
<accession>A0A4R1KDP6</accession>
<dbReference type="InterPro" id="IPR010412">
    <property type="entry name" value="DUF1007"/>
</dbReference>
<keyword evidence="3" id="KW-1185">Reference proteome</keyword>
<evidence type="ECO:0000313" key="3">
    <source>
        <dbReference type="Proteomes" id="UP000295565"/>
    </source>
</evidence>
<keyword evidence="1" id="KW-0732">Signal</keyword>
<dbReference type="Proteomes" id="UP000295565">
    <property type="component" value="Unassembled WGS sequence"/>
</dbReference>
<name>A0A4R1KDP6_9GAMM</name>
<feature type="chain" id="PRO_5020690035" evidence="1">
    <location>
        <begin position="20"/>
        <end position="208"/>
    </location>
</feature>
<evidence type="ECO:0000256" key="1">
    <source>
        <dbReference type="SAM" id="SignalP"/>
    </source>
</evidence>
<sequence>MMRIFVFFALLLIPGLSLAHPHSWVEQYTTIEGKDNHITALKMVWSFDAITTAYTLDGEDMSKAHRHVTLQKVGASIIAHMMPDHFFTYFYRDSKPVRFRMVHQYHVTMPKHKMILYFTIPLAKPLALDNHQLKLLIFDPSYYVDMYWDNIHSIKFSPDLQGHCKFHIEKPHPTAKDVSYAMSLPPNADPDYKLGQIFTQKLIFRCSP</sequence>
<dbReference type="AlphaFoldDB" id="A0A4R1KDP6"/>
<reference evidence="2 3" key="1">
    <citation type="submission" date="2019-03" db="EMBL/GenBank/DDBJ databases">
        <title>Genomic Encyclopedia of Type Strains, Phase IV (KMG-IV): sequencing the most valuable type-strain genomes for metagenomic binning, comparative biology and taxonomic classification.</title>
        <authorList>
            <person name="Goeker M."/>
        </authorList>
    </citation>
    <scope>NUCLEOTIDE SEQUENCE [LARGE SCALE GENOMIC DNA]</scope>
    <source>
        <strain evidence="2 3">DSM 18577</strain>
    </source>
</reference>
<proteinExistence type="predicted"/>
<comment type="caution">
    <text evidence="2">The sequence shown here is derived from an EMBL/GenBank/DDBJ whole genome shotgun (WGS) entry which is preliminary data.</text>
</comment>
<dbReference type="EMBL" id="SMGD01000004">
    <property type="protein sequence ID" value="TCK62735.1"/>
    <property type="molecule type" value="Genomic_DNA"/>
</dbReference>
<evidence type="ECO:0000313" key="2">
    <source>
        <dbReference type="EMBL" id="TCK62735.1"/>
    </source>
</evidence>
<gene>
    <name evidence="2" type="ORF">EV690_0401</name>
</gene>
<dbReference type="Pfam" id="PF06226">
    <property type="entry name" value="DUF1007"/>
    <property type="match status" value="1"/>
</dbReference>
<dbReference type="RefSeq" id="WP_224054946.1">
    <property type="nucleotide sequence ID" value="NZ_OU594967.1"/>
</dbReference>